<keyword evidence="2" id="KW-1185">Reference proteome</keyword>
<name>A0ACB9ZX89_CATRO</name>
<dbReference type="Proteomes" id="UP001060085">
    <property type="component" value="Linkage Group LG07"/>
</dbReference>
<organism evidence="1 2">
    <name type="scientific">Catharanthus roseus</name>
    <name type="common">Madagascar periwinkle</name>
    <name type="synonym">Vinca rosea</name>
    <dbReference type="NCBI Taxonomy" id="4058"/>
    <lineage>
        <taxon>Eukaryota</taxon>
        <taxon>Viridiplantae</taxon>
        <taxon>Streptophyta</taxon>
        <taxon>Embryophyta</taxon>
        <taxon>Tracheophyta</taxon>
        <taxon>Spermatophyta</taxon>
        <taxon>Magnoliopsida</taxon>
        <taxon>eudicotyledons</taxon>
        <taxon>Gunneridae</taxon>
        <taxon>Pentapetalae</taxon>
        <taxon>asterids</taxon>
        <taxon>lamiids</taxon>
        <taxon>Gentianales</taxon>
        <taxon>Apocynaceae</taxon>
        <taxon>Rauvolfioideae</taxon>
        <taxon>Vinceae</taxon>
        <taxon>Catharanthinae</taxon>
        <taxon>Catharanthus</taxon>
    </lineage>
</organism>
<comment type="caution">
    <text evidence="1">The sequence shown here is derived from an EMBL/GenBank/DDBJ whole genome shotgun (WGS) entry which is preliminary data.</text>
</comment>
<sequence length="199" mass="22954">MGEMLIEVLLQWNLKKGYHLTQVDPMIIYEKDLLKELDTAPIVAFMASGGIVKLWTGRTSSIIVPFESRNDEKETKMNEIGAKTTKAEAVGKKAAPIAHGRDFTSRFTHINHIERNYQNSPRKLKRGRNYSHSPSPHCGRSRCHSYYESYSYSRSRSPTRSEHITAEKRRSRSPRRHRSSPPPSKRREHGPITNERSPR</sequence>
<gene>
    <name evidence="1" type="ORF">M9H77_30141</name>
</gene>
<protein>
    <submittedName>
        <fullName evidence="1">Uncharacterized protein</fullName>
    </submittedName>
</protein>
<proteinExistence type="predicted"/>
<evidence type="ECO:0000313" key="2">
    <source>
        <dbReference type="Proteomes" id="UP001060085"/>
    </source>
</evidence>
<evidence type="ECO:0000313" key="1">
    <source>
        <dbReference type="EMBL" id="KAI5652954.1"/>
    </source>
</evidence>
<reference evidence="2" key="1">
    <citation type="journal article" date="2023" name="Nat. Plants">
        <title>Single-cell RNA sequencing provides a high-resolution roadmap for understanding the multicellular compartmentation of specialized metabolism.</title>
        <authorList>
            <person name="Sun S."/>
            <person name="Shen X."/>
            <person name="Li Y."/>
            <person name="Li Y."/>
            <person name="Wang S."/>
            <person name="Li R."/>
            <person name="Zhang H."/>
            <person name="Shen G."/>
            <person name="Guo B."/>
            <person name="Wei J."/>
            <person name="Xu J."/>
            <person name="St-Pierre B."/>
            <person name="Chen S."/>
            <person name="Sun C."/>
        </authorList>
    </citation>
    <scope>NUCLEOTIDE SEQUENCE [LARGE SCALE GENOMIC DNA]</scope>
</reference>
<accession>A0ACB9ZX89</accession>
<dbReference type="EMBL" id="CM044707">
    <property type="protein sequence ID" value="KAI5652954.1"/>
    <property type="molecule type" value="Genomic_DNA"/>
</dbReference>